<keyword evidence="10" id="KW-0677">Repeat</keyword>
<feature type="binding site" description="covalent" evidence="18">
    <location>
        <position position="158"/>
    </location>
    <ligand>
        <name>heme c</name>
        <dbReference type="ChEBI" id="CHEBI:61717"/>
        <label>2</label>
    </ligand>
</feature>
<evidence type="ECO:0000256" key="19">
    <source>
        <dbReference type="PIRSR" id="PIRSR000007-51"/>
    </source>
</evidence>
<name>A0A3N0C754_9MICC</name>
<proteinExistence type="predicted"/>
<keyword evidence="4 17" id="KW-0813">Transport</keyword>
<sequence length="262" mass="26692">MKALSQKRRHPLAAIALLLLGLLVTGGLYAVTTTVNQAKADTTSFSASDVEEGGKLFAANCATCHGMGASGSTAGPSLVGVGAAAVDFQVGTGRMPMQMNGPQAMQKPAQFNEEQTRQLAAYVATLGPGPSIPEAGLLDEQGDSAKGGELFRTNCAMCHNAAAAGGALTRGKFAPGLAGVSGTHIYEAMVTGPQNMPVFSDANITPEGKRDIITFLKQIEANGSPGGADLGALGPVSEGLFVWIAGLGVIIAFTIWLTSRTS</sequence>
<feature type="transmembrane region" description="Helical" evidence="17">
    <location>
        <begin position="240"/>
        <end position="258"/>
    </location>
</feature>
<dbReference type="PANTHER" id="PTHR33751">
    <property type="entry name" value="CBB3-TYPE CYTOCHROME C OXIDASE SUBUNIT FIXP"/>
    <property type="match status" value="1"/>
</dbReference>
<dbReference type="InterPro" id="IPR009056">
    <property type="entry name" value="Cyt_c-like_dom"/>
</dbReference>
<evidence type="ECO:0000256" key="3">
    <source>
        <dbReference type="ARBA" id="ARBA00017819"/>
    </source>
</evidence>
<comment type="subcellular location">
    <subcellularLocation>
        <location evidence="1 17">Cell membrane</location>
        <topology evidence="1 17">Multi-pass membrane protein</topology>
    </subcellularLocation>
</comment>
<accession>A0A3N0C754</accession>
<dbReference type="AlphaFoldDB" id="A0A3N0C754"/>
<dbReference type="GO" id="GO:0020037">
    <property type="term" value="F:heme binding"/>
    <property type="evidence" value="ECO:0007669"/>
    <property type="project" value="UniProtKB-UniRule"/>
</dbReference>
<dbReference type="PANTHER" id="PTHR33751:SF13">
    <property type="entry name" value="CYTOCHROME BC1 COMPLEX CYTOCHROME C SUBUNIT"/>
    <property type="match status" value="1"/>
</dbReference>
<dbReference type="GO" id="GO:0005886">
    <property type="term" value="C:plasma membrane"/>
    <property type="evidence" value="ECO:0007669"/>
    <property type="project" value="UniProtKB-SubCell"/>
</dbReference>
<evidence type="ECO:0000256" key="6">
    <source>
        <dbReference type="ARBA" id="ARBA00022617"/>
    </source>
</evidence>
<comment type="subunit">
    <text evidence="17">The cytochrome bc1 complex is composed of a cytochrome b (QcrB), the Rieske iron-sulfur protein (QcrA) and a diheme cytochrome c (QcrC) subunit.</text>
</comment>
<evidence type="ECO:0000256" key="5">
    <source>
        <dbReference type="ARBA" id="ARBA00022475"/>
    </source>
</evidence>
<keyword evidence="21" id="KW-0456">Lyase</keyword>
<evidence type="ECO:0000256" key="16">
    <source>
        <dbReference type="ARBA" id="ARBA00029351"/>
    </source>
</evidence>
<dbReference type="RefSeq" id="WP_123254198.1">
    <property type="nucleotide sequence ID" value="NZ_RBED01000069.1"/>
</dbReference>
<feature type="binding site" description="covalent" evidence="18">
    <location>
        <position position="64"/>
    </location>
    <ligand>
        <name>heme c</name>
        <dbReference type="ChEBI" id="CHEBI:61717"/>
        <label>1</label>
    </ligand>
</feature>
<comment type="catalytic activity">
    <reaction evidence="16 17">
        <text>a quinol + 2 Fe(III)-[cytochrome c](out) = a quinone + 2 Fe(II)-[cytochrome c](out) + 2 H(+)(out)</text>
        <dbReference type="Rhea" id="RHEA:11484"/>
        <dbReference type="Rhea" id="RHEA-COMP:10350"/>
        <dbReference type="Rhea" id="RHEA-COMP:14399"/>
        <dbReference type="ChEBI" id="CHEBI:15378"/>
        <dbReference type="ChEBI" id="CHEBI:24646"/>
        <dbReference type="ChEBI" id="CHEBI:29033"/>
        <dbReference type="ChEBI" id="CHEBI:29034"/>
        <dbReference type="ChEBI" id="CHEBI:132124"/>
        <dbReference type="EC" id="7.1.1.8"/>
    </reaction>
</comment>
<dbReference type="PROSITE" id="PS51007">
    <property type="entry name" value="CYTC"/>
    <property type="match status" value="2"/>
</dbReference>
<feature type="binding site" description="axial binding residue" evidence="19">
    <location>
        <position position="65"/>
    </location>
    <ligand>
        <name>heme c</name>
        <dbReference type="ChEBI" id="CHEBI:61717"/>
        <label>1</label>
    </ligand>
    <ligandPart>
        <name>Fe</name>
        <dbReference type="ChEBI" id="CHEBI:18248"/>
    </ligandPart>
</feature>
<dbReference type="OrthoDB" id="9811281at2"/>
<evidence type="ECO:0000256" key="17">
    <source>
        <dbReference type="PIRNR" id="PIRNR000007"/>
    </source>
</evidence>
<evidence type="ECO:0000256" key="15">
    <source>
        <dbReference type="ARBA" id="ARBA00023136"/>
    </source>
</evidence>
<evidence type="ECO:0000256" key="18">
    <source>
        <dbReference type="PIRSR" id="PIRSR000007-50"/>
    </source>
</evidence>
<dbReference type="InterPro" id="IPR009152">
    <property type="entry name" value="bc1_cytC-su"/>
</dbReference>
<dbReference type="InterPro" id="IPR050597">
    <property type="entry name" value="Cytochrome_c_Oxidase_Subunit"/>
</dbReference>
<keyword evidence="7 17" id="KW-0679">Respiratory chain</keyword>
<feature type="domain" description="Cytochrome c" evidence="20">
    <location>
        <begin position="48"/>
        <end position="127"/>
    </location>
</feature>
<keyword evidence="12 17" id="KW-0249">Electron transport</keyword>
<dbReference type="EMBL" id="RBED01000069">
    <property type="protein sequence ID" value="RNL58358.1"/>
    <property type="molecule type" value="Genomic_DNA"/>
</dbReference>
<evidence type="ECO:0000256" key="11">
    <source>
        <dbReference type="ARBA" id="ARBA00022967"/>
    </source>
</evidence>
<comment type="PTM">
    <text evidence="18">Binds 2 heme c groups covalently per subunit.</text>
</comment>
<keyword evidence="15 17" id="KW-0472">Membrane</keyword>
<evidence type="ECO:0000256" key="9">
    <source>
        <dbReference type="ARBA" id="ARBA00022723"/>
    </source>
</evidence>
<keyword evidence="8 17" id="KW-0812">Transmembrane</keyword>
<evidence type="ECO:0000256" key="14">
    <source>
        <dbReference type="ARBA" id="ARBA00023004"/>
    </source>
</evidence>
<evidence type="ECO:0000313" key="22">
    <source>
        <dbReference type="Proteomes" id="UP000273807"/>
    </source>
</evidence>
<keyword evidence="22" id="KW-1185">Reference proteome</keyword>
<evidence type="ECO:0000259" key="20">
    <source>
        <dbReference type="PROSITE" id="PS51007"/>
    </source>
</evidence>
<dbReference type="EC" id="7.1.1.8" evidence="2 17"/>
<evidence type="ECO:0000256" key="8">
    <source>
        <dbReference type="ARBA" id="ARBA00022692"/>
    </source>
</evidence>
<reference evidence="21 22" key="1">
    <citation type="submission" date="2018-10" db="EMBL/GenBank/DDBJ databases">
        <title>Genome sequencing of Arthrobacter oryzae TNB02.</title>
        <authorList>
            <person name="Cho Y.-J."/>
            <person name="Cho A."/>
            <person name="Kim O.-S."/>
        </authorList>
    </citation>
    <scope>NUCLEOTIDE SEQUENCE [LARGE SCALE GENOMIC DNA]</scope>
    <source>
        <strain evidence="21 22">TNB02</strain>
    </source>
</reference>
<dbReference type="InterPro" id="IPR036909">
    <property type="entry name" value="Cyt_c-like_dom_sf"/>
</dbReference>
<dbReference type="Proteomes" id="UP000273807">
    <property type="component" value="Unassembled WGS sequence"/>
</dbReference>
<keyword evidence="11 17" id="KW-1278">Translocase</keyword>
<protein>
    <recommendedName>
        <fullName evidence="3 17">Cytochrome bc1 complex cytochrome c subunit</fullName>
        <ecNumber evidence="2 17">7.1.1.8</ecNumber>
    </recommendedName>
</protein>
<evidence type="ECO:0000256" key="13">
    <source>
        <dbReference type="ARBA" id="ARBA00022989"/>
    </source>
</evidence>
<feature type="domain" description="Cytochrome c" evidence="20">
    <location>
        <begin position="142"/>
        <end position="220"/>
    </location>
</feature>
<dbReference type="PIRSF" id="PIRSF000007">
    <property type="entry name" value="Ubiq_cycred_cyc"/>
    <property type="match status" value="1"/>
</dbReference>
<evidence type="ECO:0000256" key="4">
    <source>
        <dbReference type="ARBA" id="ARBA00022448"/>
    </source>
</evidence>
<dbReference type="Pfam" id="PF13442">
    <property type="entry name" value="Cytochrome_CBB3"/>
    <property type="match status" value="2"/>
</dbReference>
<comment type="caution">
    <text evidence="21">The sequence shown here is derived from an EMBL/GenBank/DDBJ whole genome shotgun (WGS) entry which is preliminary data.</text>
</comment>
<keyword evidence="6 17" id="KW-0349">Heme</keyword>
<dbReference type="SUPFAM" id="SSF46626">
    <property type="entry name" value="Cytochrome c"/>
    <property type="match status" value="2"/>
</dbReference>
<evidence type="ECO:0000313" key="21">
    <source>
        <dbReference type="EMBL" id="RNL58358.1"/>
    </source>
</evidence>
<feature type="binding site" description="axial binding residue" evidence="19">
    <location>
        <position position="159"/>
    </location>
    <ligand>
        <name>heme c</name>
        <dbReference type="ChEBI" id="CHEBI:61717"/>
        <label>2</label>
    </ligand>
    <ligandPart>
        <name>Fe</name>
        <dbReference type="ChEBI" id="CHEBI:18248"/>
    </ligandPart>
</feature>
<feature type="binding site" description="covalent" evidence="18">
    <location>
        <position position="155"/>
    </location>
    <ligand>
        <name>heme c</name>
        <dbReference type="ChEBI" id="CHEBI:61717"/>
        <label>2</label>
    </ligand>
</feature>
<gene>
    <name evidence="21" type="ORF">D7003_04080</name>
</gene>
<evidence type="ECO:0000256" key="12">
    <source>
        <dbReference type="ARBA" id="ARBA00022982"/>
    </source>
</evidence>
<comment type="caution">
    <text evidence="17">Lacks conserved residue(s) required for the propagation of feature annotation.</text>
</comment>
<evidence type="ECO:0000256" key="7">
    <source>
        <dbReference type="ARBA" id="ARBA00022660"/>
    </source>
</evidence>
<organism evidence="21 22">
    <name type="scientific">Arthrobacter oryzae</name>
    <dbReference type="NCBI Taxonomy" id="409290"/>
    <lineage>
        <taxon>Bacteria</taxon>
        <taxon>Bacillati</taxon>
        <taxon>Actinomycetota</taxon>
        <taxon>Actinomycetes</taxon>
        <taxon>Micrococcales</taxon>
        <taxon>Micrococcaceae</taxon>
        <taxon>Arthrobacter</taxon>
    </lineage>
</organism>
<evidence type="ECO:0000256" key="10">
    <source>
        <dbReference type="ARBA" id="ARBA00022737"/>
    </source>
</evidence>
<dbReference type="GO" id="GO:0016829">
    <property type="term" value="F:lyase activity"/>
    <property type="evidence" value="ECO:0007669"/>
    <property type="project" value="UniProtKB-KW"/>
</dbReference>
<dbReference type="GO" id="GO:0008121">
    <property type="term" value="F:quinol-cytochrome-c reductase activity"/>
    <property type="evidence" value="ECO:0007669"/>
    <property type="project" value="UniProtKB-UniRule"/>
</dbReference>
<keyword evidence="13 17" id="KW-1133">Transmembrane helix</keyword>
<dbReference type="Gene3D" id="1.10.760.10">
    <property type="entry name" value="Cytochrome c-like domain"/>
    <property type="match status" value="2"/>
</dbReference>
<dbReference type="GO" id="GO:0005506">
    <property type="term" value="F:iron ion binding"/>
    <property type="evidence" value="ECO:0007669"/>
    <property type="project" value="UniProtKB-UniRule"/>
</dbReference>
<evidence type="ECO:0000256" key="2">
    <source>
        <dbReference type="ARBA" id="ARBA00012951"/>
    </source>
</evidence>
<evidence type="ECO:0000256" key="1">
    <source>
        <dbReference type="ARBA" id="ARBA00004651"/>
    </source>
</evidence>
<keyword evidence="14 17" id="KW-0408">Iron</keyword>
<feature type="binding site" description="covalent" evidence="18">
    <location>
        <position position="61"/>
    </location>
    <ligand>
        <name>heme c</name>
        <dbReference type="ChEBI" id="CHEBI:61717"/>
        <label>1</label>
    </ligand>
</feature>
<keyword evidence="5 17" id="KW-1003">Cell membrane</keyword>
<keyword evidence="9 17" id="KW-0479">Metal-binding</keyword>